<evidence type="ECO:0000256" key="4">
    <source>
        <dbReference type="ARBA" id="ARBA00023155"/>
    </source>
</evidence>
<dbReference type="SUPFAM" id="SSF46689">
    <property type="entry name" value="Homeodomain-like"/>
    <property type="match status" value="1"/>
</dbReference>
<dbReference type="InterPro" id="IPR009057">
    <property type="entry name" value="Homeodomain-like_sf"/>
</dbReference>
<evidence type="ECO:0000313" key="9">
    <source>
        <dbReference type="Proteomes" id="UP000192220"/>
    </source>
</evidence>
<dbReference type="RefSeq" id="XP_013888779.1">
    <property type="nucleotide sequence ID" value="XM_014033325.1"/>
</dbReference>
<evidence type="ECO:0000256" key="7">
    <source>
        <dbReference type="SAM" id="MobiDB-lite"/>
    </source>
</evidence>
<keyword evidence="4 6" id="KW-0371">Homeobox</keyword>
<feature type="DNA-binding region" description="Homeobox" evidence="6">
    <location>
        <begin position="114"/>
        <end position="176"/>
    </location>
</feature>
<evidence type="ECO:0000256" key="2">
    <source>
        <dbReference type="ARBA" id="ARBA00008446"/>
    </source>
</evidence>
<protein>
    <submittedName>
        <fullName evidence="10">Iroquois-class homeodomain protein irx-4-A</fullName>
    </submittedName>
</protein>
<dbReference type="InterPro" id="IPR003893">
    <property type="entry name" value="Iroquois_homeo"/>
</dbReference>
<dbReference type="PROSITE" id="PS00027">
    <property type="entry name" value="HOMEOBOX_1"/>
    <property type="match status" value="1"/>
</dbReference>
<dbReference type="GO" id="GO:0000981">
    <property type="term" value="F:DNA-binding transcription factor activity, RNA polymerase II-specific"/>
    <property type="evidence" value="ECO:0007669"/>
    <property type="project" value="InterPro"/>
</dbReference>
<dbReference type="InterPro" id="IPR001356">
    <property type="entry name" value="HD"/>
</dbReference>
<dbReference type="PROSITE" id="PS50071">
    <property type="entry name" value="HOMEOBOX_2"/>
    <property type="match status" value="1"/>
</dbReference>
<evidence type="ECO:0000256" key="6">
    <source>
        <dbReference type="PROSITE-ProRule" id="PRU00108"/>
    </source>
</evidence>
<dbReference type="FunFam" id="1.10.10.60:FF:000003">
    <property type="entry name" value="Iroquois-class homeobox protein IRX"/>
    <property type="match status" value="1"/>
</dbReference>
<dbReference type="GO" id="GO:0005634">
    <property type="term" value="C:nucleus"/>
    <property type="evidence" value="ECO:0007669"/>
    <property type="project" value="UniProtKB-SubCell"/>
</dbReference>
<dbReference type="PANTHER" id="PTHR11211:SF16">
    <property type="entry name" value="IROQUOIS-CLASS HOMEODOMAIN PROTEIN IRX-4"/>
    <property type="match status" value="1"/>
</dbReference>
<dbReference type="GeneID" id="106536128"/>
<accession>A0A2I4D963</accession>
<feature type="region of interest" description="Disordered" evidence="7">
    <location>
        <begin position="230"/>
        <end position="284"/>
    </location>
</feature>
<feature type="compositionally biased region" description="Basic and acidic residues" evidence="7">
    <location>
        <begin position="264"/>
        <end position="276"/>
    </location>
</feature>
<evidence type="ECO:0000256" key="5">
    <source>
        <dbReference type="ARBA" id="ARBA00023242"/>
    </source>
</evidence>
<feature type="domain" description="Homeobox" evidence="8">
    <location>
        <begin position="112"/>
        <end position="175"/>
    </location>
</feature>
<organism evidence="9 10">
    <name type="scientific">Austrofundulus limnaeus</name>
    <name type="common">Annual killifish</name>
    <dbReference type="NCBI Taxonomy" id="52670"/>
    <lineage>
        <taxon>Eukaryota</taxon>
        <taxon>Metazoa</taxon>
        <taxon>Chordata</taxon>
        <taxon>Craniata</taxon>
        <taxon>Vertebrata</taxon>
        <taxon>Euteleostomi</taxon>
        <taxon>Actinopterygii</taxon>
        <taxon>Neopterygii</taxon>
        <taxon>Teleostei</taxon>
        <taxon>Neoteleostei</taxon>
        <taxon>Acanthomorphata</taxon>
        <taxon>Ovalentaria</taxon>
        <taxon>Atherinomorphae</taxon>
        <taxon>Cyprinodontiformes</taxon>
        <taxon>Rivulidae</taxon>
        <taxon>Austrofundulus</taxon>
    </lineage>
</organism>
<evidence type="ECO:0000256" key="3">
    <source>
        <dbReference type="ARBA" id="ARBA00023125"/>
    </source>
</evidence>
<dbReference type="OrthoDB" id="5399138at2759"/>
<dbReference type="AlphaFoldDB" id="A0A2I4D963"/>
<name>A0A2I4D963_AUSLI</name>
<proteinExistence type="inferred from homology"/>
<gene>
    <name evidence="10" type="primary">LOC106536128</name>
</gene>
<keyword evidence="5 6" id="KW-0539">Nucleus</keyword>
<dbReference type="SMART" id="SM00389">
    <property type="entry name" value="HOX"/>
    <property type="match status" value="1"/>
</dbReference>
<comment type="subcellular location">
    <subcellularLocation>
        <location evidence="1 6">Nucleus</location>
    </subcellularLocation>
</comment>
<sequence>MAYSQLGYSSTPQFLMTSSSLAGATPSPSVLRSSGHQFTPGSSIGVYSGPYTKSQNYYNTCSSDSTALYSRGALDPKDAASVHMGTSQTPVYCPFEYTFGQYPYDRYGYSCSDSSSRRKNATRETTSTLKAWLQEHQKNPYPTKGEKIMLAIITRMTLTQVSTWFANARRRLKKENKVTWSPRACKSSDDRGCEDDSSEPVKPPKSDTHVPDQHCSDLQSDLEDFDLLESDTSESELKPPFLPEDRVRNPDLICDQPMQLPEPLHGKERLSPDRPKQTLTQHQNNSYYIHPDLRNTKPKIWSIAHTAVSLETSLQSEYPACMLSSRSSSPGYPTNMALTKRERQQESPVTTLRDWVDGVFHGPPFQQPKPAEAWKGLDQVMMDSRTPSQSFEHVQSTSSL</sequence>
<keyword evidence="9" id="KW-1185">Reference proteome</keyword>
<feature type="compositionally biased region" description="Basic and acidic residues" evidence="7">
    <location>
        <begin position="202"/>
        <end position="215"/>
    </location>
</feature>
<dbReference type="Gene3D" id="1.10.10.60">
    <property type="entry name" value="Homeodomain-like"/>
    <property type="match status" value="1"/>
</dbReference>
<dbReference type="KEGG" id="alim:106536128"/>
<feature type="region of interest" description="Disordered" evidence="7">
    <location>
        <begin position="179"/>
        <end position="216"/>
    </location>
</feature>
<dbReference type="PANTHER" id="PTHR11211">
    <property type="entry name" value="IROQUOIS-CLASS HOMEODOMAIN PROTEIN IRX"/>
    <property type="match status" value="1"/>
</dbReference>
<dbReference type="InParanoid" id="A0A2I4D963"/>
<reference evidence="10" key="1">
    <citation type="submission" date="2025-08" db="UniProtKB">
        <authorList>
            <consortium name="RefSeq"/>
        </authorList>
    </citation>
    <scope>IDENTIFICATION</scope>
    <source>
        <strain evidence="10">Quisiro</strain>
        <tissue evidence="10">Liver</tissue>
    </source>
</reference>
<dbReference type="GO" id="GO:0048468">
    <property type="term" value="P:cell development"/>
    <property type="evidence" value="ECO:0007669"/>
    <property type="project" value="TreeGrafter"/>
</dbReference>
<dbReference type="CDD" id="cd00086">
    <property type="entry name" value="homeodomain"/>
    <property type="match status" value="1"/>
</dbReference>
<evidence type="ECO:0000313" key="10">
    <source>
        <dbReference type="RefSeq" id="XP_013888779.1"/>
    </source>
</evidence>
<evidence type="ECO:0000256" key="1">
    <source>
        <dbReference type="ARBA" id="ARBA00004123"/>
    </source>
</evidence>
<dbReference type="SMART" id="SM00548">
    <property type="entry name" value="IRO"/>
    <property type="match status" value="1"/>
</dbReference>
<dbReference type="Pfam" id="PF05920">
    <property type="entry name" value="Homeobox_KN"/>
    <property type="match status" value="1"/>
</dbReference>
<keyword evidence="3 6" id="KW-0238">DNA-binding</keyword>
<dbReference type="GO" id="GO:0000978">
    <property type="term" value="F:RNA polymerase II cis-regulatory region sequence-specific DNA binding"/>
    <property type="evidence" value="ECO:0007669"/>
    <property type="project" value="TreeGrafter"/>
</dbReference>
<dbReference type="STRING" id="52670.A0A2I4D963"/>
<evidence type="ECO:0000259" key="8">
    <source>
        <dbReference type="PROSITE" id="PS50071"/>
    </source>
</evidence>
<dbReference type="InterPro" id="IPR008422">
    <property type="entry name" value="KN_HD"/>
</dbReference>
<dbReference type="InterPro" id="IPR017970">
    <property type="entry name" value="Homeobox_CS"/>
</dbReference>
<dbReference type="Proteomes" id="UP000192220">
    <property type="component" value="Unplaced"/>
</dbReference>
<dbReference type="GO" id="GO:0030182">
    <property type="term" value="P:neuron differentiation"/>
    <property type="evidence" value="ECO:0007669"/>
    <property type="project" value="TreeGrafter"/>
</dbReference>
<comment type="similarity">
    <text evidence="2">Belongs to the TALE/IRO homeobox family.</text>
</comment>